<evidence type="ECO:0000313" key="1">
    <source>
        <dbReference type="EMBL" id="TMS13389.1"/>
    </source>
</evidence>
<name>A0ACD3R2M3_LARCR</name>
<comment type="caution">
    <text evidence="1">The sequence shown here is derived from an EMBL/GenBank/DDBJ whole genome shotgun (WGS) entry which is preliminary data.</text>
</comment>
<protein>
    <submittedName>
        <fullName evidence="1">Uncharacterized protein</fullName>
    </submittedName>
</protein>
<dbReference type="EMBL" id="CM011684">
    <property type="protein sequence ID" value="TMS13389.1"/>
    <property type="molecule type" value="Genomic_DNA"/>
</dbReference>
<accession>A0ACD3R2M3</accession>
<dbReference type="Proteomes" id="UP000793456">
    <property type="component" value="Chromosome XI"/>
</dbReference>
<proteinExistence type="predicted"/>
<gene>
    <name evidence="1" type="ORF">E3U43_018464</name>
</gene>
<evidence type="ECO:0000313" key="2">
    <source>
        <dbReference type="Proteomes" id="UP000793456"/>
    </source>
</evidence>
<reference evidence="1" key="1">
    <citation type="submission" date="2018-11" db="EMBL/GenBank/DDBJ databases">
        <title>The sequence and de novo assembly of Larimichthys crocea genome using PacBio and Hi-C technologies.</title>
        <authorList>
            <person name="Xu P."/>
            <person name="Chen B."/>
            <person name="Zhou Z."/>
            <person name="Ke Q."/>
            <person name="Wu Y."/>
            <person name="Bai H."/>
            <person name="Pu F."/>
        </authorList>
    </citation>
    <scope>NUCLEOTIDE SEQUENCE</scope>
    <source>
        <tissue evidence="1">Muscle</tissue>
    </source>
</reference>
<organism evidence="1 2">
    <name type="scientific">Larimichthys crocea</name>
    <name type="common">Large yellow croaker</name>
    <name type="synonym">Pseudosciaena crocea</name>
    <dbReference type="NCBI Taxonomy" id="215358"/>
    <lineage>
        <taxon>Eukaryota</taxon>
        <taxon>Metazoa</taxon>
        <taxon>Chordata</taxon>
        <taxon>Craniata</taxon>
        <taxon>Vertebrata</taxon>
        <taxon>Euteleostomi</taxon>
        <taxon>Actinopterygii</taxon>
        <taxon>Neopterygii</taxon>
        <taxon>Teleostei</taxon>
        <taxon>Neoteleostei</taxon>
        <taxon>Acanthomorphata</taxon>
        <taxon>Eupercaria</taxon>
        <taxon>Sciaenidae</taxon>
        <taxon>Larimichthys</taxon>
    </lineage>
</organism>
<keyword evidence="2" id="KW-1185">Reference proteome</keyword>
<sequence length="1762" mass="196147">MKTRLQTIDKRIQRLEELLPQIKLRRTEKLSQEIECLNQKLRFLYKKMQVCYAPKTPGQISWYAKTCLAINLILIGPLGGGSSTTAGESKQGEEVRSVQWGDCVFYPCCEGCFSRIDVEQQDTTRCRCSKCGYSCPREQLEYRYRLSMRVSRDASIFGVTVFGTCLNSFFGIHASGLQRLVETPDGPVGASTKATLLRKAVEDCFIGRRFIFGLKVTKTDSGPLFGGPVANDSSSKDAVHFIASQMILPKAAGLEGCTVVSYYRILLQKAADFELGSTDPSKTSRPPATDLLLIPCNSPGRSFNNISLCADGFLSRSLQRSQYQDCTLTPTPPWQKSLGLVTSSAEQEEGCSTQDSGDENNTQTDNFRTPRHAQKGRLEDHKVTEETVLSPLLSLECRSYSNPSFSRYPHSPIEKAVGNTPILNTCFSPSPPGHNISRRFSPRQLTETFLPSSLAWDDLPFSESLTEFLCEENRNFEPHLNIKDGESQILLDITNTPALNDRQDLSEQPCKNPAECKNKSQDRYLCSLKCHQENNKAIFLPFENEEEQLEEDTYNCSADLFGSSFMIDMNPNTPAMHAETIRTITGACPVLSKPDRCHLRSEKAYDPNSTPDKQKQKSNKCIHRDSLILPGTQDLDFIPPSQSTPIVKLAVVPGSPTSSYRTLTSGDPISQPDSQESCASKHLSELDNKKPAQIASSLCTLNFVGAHQLGQCGRECTNEHSLWSVTSSRHSHRFTPKRRFWKPDKHKNYLLAQQHLRVQRGALNTGSTGSINHDSSHSGVTVCDYKDIGTTIVPHTPVANTRQSVTLRRRHQADDSSSRLGCIREGQQGDGIKCKRTLLDQTVTSSQKVLVQTGKSDSETVGDKSLDRSNCYFNDDENEAYDWSRDLFSDSAMEILTRDASTPYKHLSFRVTPSSQYEKRVIVFRMTLLGLYSLCGGSFLHSIASKIVAPSVQKAGSHAASLLARLNLQRQQAQFCDCVVKHRQNPGQLYSAHRCVLAASSPVLASVLSSTGALMELQAPCLSGTVLALVLDYIYTGALPRSQQQYYRLLSAASYLQMDELHESLRTEVNENQSCKYINTMLSQPVNTFSKYLPSLDTGVNSLDREDYYCDETDAQSCANHCGRKDASHFSIVNTSCSVPESTRSDVNTLNCRQVIYLTPQDMIQNIPCTAEVHRVSRVDKEVQKDQFHSSGIVKYESCQMSTKEELVGTAEKINANKEGKIHHSSPLCLLTSHLKDNVSLSQCSSSSPQPCYEAVPVIRHSSTAALAEVSTVPSYHPVSQASVTSSRTSDSPPGSTDKDRITEGITTKHKNHYEPQNEDYRNNKDHTETQSLDYKDSSMRTYQCAIQDLYHKSSADQSGTLKQDYNSNNTEHDEHMDNGLSHNADDNDHHAHCDSFQNKINTKHLMEESVPPYKDASGFTRGLKNKTDFIFDDLPPKDERLDCSDCSNVSIATVAGQRAVVPLPLQETGSDSHYEDLCLEKEAKEEPSYSSRCPAEMDKQDSHYQSSGEEVVGTFASSGLSALRQHFAATDQVVLLDISTKPAELLVSYRHRTDEGEKWVTFSQKDRFGNRFGENDREQQHEATRVNKSKVNATTKFGADEVETKLWVGETNVKERRIVTEEQSRPRAEVIHKAGHVEAEDQTATLTCCSSPSVPDSVQARVSTTLSVSIPSTLSASMPTNISAHLSTPVHHPFQCSLCVRSFSQRGSLNRHVRSHLGVRPFSCPRCPMTFSRQYRVSEHMRVHQRCVLGSDFQKKPASSV</sequence>